<dbReference type="eggNOG" id="ENOG50311UC">
    <property type="taxonomic scope" value="Bacteria"/>
</dbReference>
<dbReference type="Proteomes" id="UP000008207">
    <property type="component" value="Chromosome"/>
</dbReference>
<dbReference type="RefSeq" id="WP_015928093.1">
    <property type="nucleotide sequence ID" value="NC_011894.1"/>
</dbReference>
<proteinExistence type="predicted"/>
<protein>
    <submittedName>
        <fullName evidence="1">Uncharacterized protein</fullName>
    </submittedName>
</protein>
<sequence length="74" mass="8280">MIAAERRLLRHLAQADGWVALAALKRRRLHDDGTGLLVPHLMARGLIDYRADRQELRITAAGRAAMERSAHPTT</sequence>
<dbReference type="AlphaFoldDB" id="B8IM53"/>
<accession>B8IM53</accession>
<organism evidence="1 2">
    <name type="scientific">Methylobacterium nodulans (strain LMG 21967 / CNCM I-2342 / ORS 2060)</name>
    <dbReference type="NCBI Taxonomy" id="460265"/>
    <lineage>
        <taxon>Bacteria</taxon>
        <taxon>Pseudomonadati</taxon>
        <taxon>Pseudomonadota</taxon>
        <taxon>Alphaproteobacteria</taxon>
        <taxon>Hyphomicrobiales</taxon>
        <taxon>Methylobacteriaceae</taxon>
        <taxon>Methylobacterium</taxon>
    </lineage>
</organism>
<gene>
    <name evidence="1" type="ordered locus">Mnod_1398</name>
</gene>
<dbReference type="STRING" id="460265.Mnod_1398"/>
<evidence type="ECO:0000313" key="2">
    <source>
        <dbReference type="Proteomes" id="UP000008207"/>
    </source>
</evidence>
<name>B8IM53_METNO</name>
<dbReference type="OrthoDB" id="7997511at2"/>
<evidence type="ECO:0000313" key="1">
    <source>
        <dbReference type="EMBL" id="ACL56397.1"/>
    </source>
</evidence>
<reference evidence="1 2" key="1">
    <citation type="submission" date="2009-01" db="EMBL/GenBank/DDBJ databases">
        <title>Complete sequence of chromosome of Methylobacterium nodulans ORS 2060.</title>
        <authorList>
            <consortium name="US DOE Joint Genome Institute"/>
            <person name="Lucas S."/>
            <person name="Copeland A."/>
            <person name="Lapidus A."/>
            <person name="Glavina del Rio T."/>
            <person name="Dalin E."/>
            <person name="Tice H."/>
            <person name="Bruce D."/>
            <person name="Goodwin L."/>
            <person name="Pitluck S."/>
            <person name="Sims D."/>
            <person name="Brettin T."/>
            <person name="Detter J.C."/>
            <person name="Han C."/>
            <person name="Larimer F."/>
            <person name="Land M."/>
            <person name="Hauser L."/>
            <person name="Kyrpides N."/>
            <person name="Ivanova N."/>
            <person name="Marx C.J."/>
            <person name="Richardson P."/>
        </authorList>
    </citation>
    <scope>NUCLEOTIDE SEQUENCE [LARGE SCALE GENOMIC DNA]</scope>
    <source>
        <strain evidence="2">LMG 21967 / CNCM I-2342 / ORS 2060</strain>
    </source>
</reference>
<keyword evidence="2" id="KW-1185">Reference proteome</keyword>
<dbReference type="KEGG" id="mno:Mnod_1398"/>
<dbReference type="EMBL" id="CP001349">
    <property type="protein sequence ID" value="ACL56397.1"/>
    <property type="molecule type" value="Genomic_DNA"/>
</dbReference>
<dbReference type="HOGENOM" id="CLU_2683670_0_0_5"/>